<dbReference type="EMBL" id="JAFCXS010000015">
    <property type="protein sequence ID" value="MBM0748988.1"/>
    <property type="molecule type" value="Genomic_DNA"/>
</dbReference>
<organism evidence="1 2">
    <name type="scientific">Pantoea eucrina</name>
    <dbReference type="NCBI Taxonomy" id="472693"/>
    <lineage>
        <taxon>Bacteria</taxon>
        <taxon>Pseudomonadati</taxon>
        <taxon>Pseudomonadota</taxon>
        <taxon>Gammaproteobacteria</taxon>
        <taxon>Enterobacterales</taxon>
        <taxon>Erwiniaceae</taxon>
        <taxon>Pantoea</taxon>
    </lineage>
</organism>
<reference evidence="1 2" key="1">
    <citation type="submission" date="2021-01" db="EMBL/GenBank/DDBJ databases">
        <title>Complete genome sequence of Pantoea eucrina OB49, a heavy metal tolerant bacterium with PGPR potential isolated from wheat in Algeria.</title>
        <authorList>
            <person name="Lekired A."/>
            <person name="Ouzari I.H."/>
        </authorList>
    </citation>
    <scope>NUCLEOTIDE SEQUENCE [LARGE SCALE GENOMIC DNA]</scope>
    <source>
        <strain evidence="1 2">OB49</strain>
    </source>
</reference>
<keyword evidence="2" id="KW-1185">Reference proteome</keyword>
<comment type="caution">
    <text evidence="1">The sequence shown here is derived from an EMBL/GenBank/DDBJ whole genome shotgun (WGS) entry which is preliminary data.</text>
</comment>
<proteinExistence type="predicted"/>
<dbReference type="RefSeq" id="WP_040113262.1">
    <property type="nucleotide sequence ID" value="NZ_JAFCXS010000015.1"/>
</dbReference>
<dbReference type="Proteomes" id="UP000809137">
    <property type="component" value="Unassembled WGS sequence"/>
</dbReference>
<accession>A0ABS1Z994</accession>
<name>A0ABS1Z994_9GAMM</name>
<sequence length="257" mass="28603">MKQLLARTREWDTTRTGQMQSTGFTAADAAIAKALNDVFRGAVIVAPRPHEARYAAFLARKPEDRIFVGKFDDVLEFLRAVRQAGAGRHSVKQEDMPNLNRDALPVINLSRGFDITYDNNDHEIDRRNYADVIASAQDDKPLAEIEAAQASLNYTITLIAGDKDTLSLMCNTLAANFRSRLSTRFMAHDKLAGWPVELNCSIQDAKSIMYSDMSPPFTQERIYACQTSMIVMVDVLTAYEVTARSVRHDTQLAPAGA</sequence>
<gene>
    <name evidence="1" type="ORF">JJB79_16475</name>
</gene>
<protein>
    <submittedName>
        <fullName evidence="1">Baseplate</fullName>
    </submittedName>
</protein>
<evidence type="ECO:0000313" key="1">
    <source>
        <dbReference type="EMBL" id="MBM0748988.1"/>
    </source>
</evidence>
<evidence type="ECO:0000313" key="2">
    <source>
        <dbReference type="Proteomes" id="UP000809137"/>
    </source>
</evidence>